<dbReference type="InterPro" id="IPR001270">
    <property type="entry name" value="ClpA/B"/>
</dbReference>
<dbReference type="Pfam" id="PF22608">
    <property type="entry name" value="DNAX_ATPase_lid"/>
    <property type="match status" value="1"/>
</dbReference>
<dbReference type="PANTHER" id="PTHR11669">
    <property type="entry name" value="REPLICATION FACTOR C / DNA POLYMERASE III GAMMA-TAU SUBUNIT"/>
    <property type="match status" value="1"/>
</dbReference>
<comment type="similarity">
    <text evidence="1 11">Belongs to the DnaX/STICHEL family.</text>
</comment>
<feature type="domain" description="AAA+ ATPase" evidence="12">
    <location>
        <begin position="38"/>
        <end position="172"/>
    </location>
</feature>
<evidence type="ECO:0000256" key="4">
    <source>
        <dbReference type="ARBA" id="ARBA00022705"/>
    </source>
</evidence>
<dbReference type="InterPro" id="IPR050238">
    <property type="entry name" value="DNA_Rep/Repair_Clamp_Loader"/>
</dbReference>
<dbReference type="Pfam" id="PF13177">
    <property type="entry name" value="DNA_pol3_delta2"/>
    <property type="match status" value="1"/>
</dbReference>
<keyword evidence="6 11" id="KW-0547">Nucleotide-binding</keyword>
<comment type="subunit">
    <text evidence="11">DNA polymerase III contains a core (composed of alpha, epsilon and theta chains) that associates with a tau subunit. This core dimerizes to form the POLIII' complex. PolIII' associates with the gamma complex (composed of gamma, delta, delta', psi and chi chains) and with the beta chain to form the complete DNA polymerase III complex.</text>
</comment>
<dbReference type="InterPro" id="IPR045085">
    <property type="entry name" value="HLD_clamp_pol_III_gamma_tau"/>
</dbReference>
<dbReference type="EC" id="2.7.7.7" evidence="11"/>
<proteinExistence type="inferred from homology"/>
<dbReference type="AlphaFoldDB" id="A0A974WFQ6"/>
<dbReference type="GO" id="GO:0003887">
    <property type="term" value="F:DNA-directed DNA polymerase activity"/>
    <property type="evidence" value="ECO:0007669"/>
    <property type="project" value="UniProtKB-KW"/>
</dbReference>
<dbReference type="NCBIfam" id="TIGR01128">
    <property type="entry name" value="holA"/>
    <property type="match status" value="1"/>
</dbReference>
<dbReference type="CDD" id="cd18137">
    <property type="entry name" value="HLD_clamp_pol_III_gamma_tau"/>
    <property type="match status" value="1"/>
</dbReference>
<dbReference type="NCBIfam" id="NF004046">
    <property type="entry name" value="PRK05563.1"/>
    <property type="match status" value="1"/>
</dbReference>
<dbReference type="Proteomes" id="UP000662783">
    <property type="component" value="Chromosome"/>
</dbReference>
<evidence type="ECO:0000256" key="3">
    <source>
        <dbReference type="ARBA" id="ARBA00022695"/>
    </source>
</evidence>
<sequence>MEKFVVSARKYRPKGFDEVVGQSHITTTLKNAIDNNQLAQALLFCGPRGVGKTTCARILARMINDFDESHDGNALNIFELDAASNNSVDDIRNLIDQVRYPPQYGKYKVYIIDEVHMLSTQAFNAFLKTLEEPPPYAIFILATTEKHKIIPTILSRCQIFDFNRIQVNDIADHLKQIADRESIKYEDEALHLISQKADGALRDALSIFDLIVTFSSDRNVTYQSTISNLHILDYEYYFKMVDHLLSEDMSAALLTFDEILKQGFDGHNFIVGLSEHLRNLMVSKDNTTIQLMEVPDAAKAKYAEQANKSSLSFLLSALNIANKCDLSYKGAKNQRLHVELALMKLAHINAAVSMSSSSADEVKKKV</sequence>
<keyword evidence="4 11" id="KW-0235">DNA replication</keyword>
<evidence type="ECO:0000256" key="6">
    <source>
        <dbReference type="ARBA" id="ARBA00022741"/>
    </source>
</evidence>
<keyword evidence="9 11" id="KW-0239">DNA-directed DNA polymerase</keyword>
<name>A0A974WFQ6_9BACT</name>
<dbReference type="GO" id="GO:0006261">
    <property type="term" value="P:DNA-templated DNA replication"/>
    <property type="evidence" value="ECO:0007669"/>
    <property type="project" value="TreeGrafter"/>
</dbReference>
<evidence type="ECO:0000259" key="12">
    <source>
        <dbReference type="SMART" id="SM00382"/>
    </source>
</evidence>
<evidence type="ECO:0000256" key="5">
    <source>
        <dbReference type="ARBA" id="ARBA00022723"/>
    </source>
</evidence>
<dbReference type="SMART" id="SM00382">
    <property type="entry name" value="AAA"/>
    <property type="match status" value="1"/>
</dbReference>
<evidence type="ECO:0000256" key="1">
    <source>
        <dbReference type="ARBA" id="ARBA00006360"/>
    </source>
</evidence>
<dbReference type="EMBL" id="CP070608">
    <property type="protein sequence ID" value="QSE97633.1"/>
    <property type="molecule type" value="Genomic_DNA"/>
</dbReference>
<dbReference type="Pfam" id="PF12169">
    <property type="entry name" value="DNA_pol3_gamma3"/>
    <property type="match status" value="1"/>
</dbReference>
<keyword evidence="7" id="KW-0862">Zinc</keyword>
<keyword evidence="14" id="KW-1185">Reference proteome</keyword>
<dbReference type="InterPro" id="IPR008921">
    <property type="entry name" value="DNA_pol3_clamp-load_cplx_C"/>
</dbReference>
<dbReference type="Gene3D" id="1.20.272.10">
    <property type="match status" value="1"/>
</dbReference>
<dbReference type="SUPFAM" id="SSF52540">
    <property type="entry name" value="P-loop containing nucleoside triphosphate hydrolases"/>
    <property type="match status" value="1"/>
</dbReference>
<dbReference type="GO" id="GO:0005524">
    <property type="term" value="F:ATP binding"/>
    <property type="evidence" value="ECO:0007669"/>
    <property type="project" value="UniProtKB-KW"/>
</dbReference>
<evidence type="ECO:0000313" key="13">
    <source>
        <dbReference type="EMBL" id="QSE97633.1"/>
    </source>
</evidence>
<gene>
    <name evidence="11 13" type="primary">dnaX</name>
    <name evidence="13" type="ORF">JR347_00670</name>
</gene>
<keyword evidence="2 11" id="KW-0808">Transferase</keyword>
<dbReference type="GO" id="GO:0009360">
    <property type="term" value="C:DNA polymerase III complex"/>
    <property type="evidence" value="ECO:0007669"/>
    <property type="project" value="InterPro"/>
</dbReference>
<dbReference type="InterPro" id="IPR022754">
    <property type="entry name" value="DNA_pol_III_gamma-3"/>
</dbReference>
<evidence type="ECO:0000256" key="11">
    <source>
        <dbReference type="RuleBase" id="RU364063"/>
    </source>
</evidence>
<dbReference type="InterPro" id="IPR003593">
    <property type="entry name" value="AAA+_ATPase"/>
</dbReference>
<dbReference type="InterPro" id="IPR005790">
    <property type="entry name" value="DNA_polIII_delta"/>
</dbReference>
<evidence type="ECO:0000256" key="9">
    <source>
        <dbReference type="ARBA" id="ARBA00022932"/>
    </source>
</evidence>
<dbReference type="InterPro" id="IPR027417">
    <property type="entry name" value="P-loop_NTPase"/>
</dbReference>
<dbReference type="SUPFAM" id="SSF48019">
    <property type="entry name" value="post-AAA+ oligomerization domain-like"/>
    <property type="match status" value="1"/>
</dbReference>
<accession>A0A974WFQ6</accession>
<dbReference type="Gene3D" id="1.10.8.60">
    <property type="match status" value="1"/>
</dbReference>
<dbReference type="PRINTS" id="PR00300">
    <property type="entry name" value="CLPPROTEASEA"/>
</dbReference>
<dbReference type="KEGG" id="fuv:JR347_00670"/>
<dbReference type="CDD" id="cd00009">
    <property type="entry name" value="AAA"/>
    <property type="match status" value="1"/>
</dbReference>
<keyword evidence="8 11" id="KW-0067">ATP-binding</keyword>
<comment type="function">
    <text evidence="11">DNA polymerase III is a complex, multichain enzyme responsible for most of the replicative synthesis in bacteria. This DNA polymerase also exhibits 3' to 5' exonuclease activity.</text>
</comment>
<dbReference type="RefSeq" id="WP_205722142.1">
    <property type="nucleotide sequence ID" value="NZ_CP070608.1"/>
</dbReference>
<dbReference type="Gene3D" id="3.40.50.300">
    <property type="entry name" value="P-loop containing nucleotide triphosphate hydrolases"/>
    <property type="match status" value="1"/>
</dbReference>
<dbReference type="NCBIfam" id="TIGR02397">
    <property type="entry name" value="dnaX_nterm"/>
    <property type="match status" value="1"/>
</dbReference>
<dbReference type="GO" id="GO:0046872">
    <property type="term" value="F:metal ion binding"/>
    <property type="evidence" value="ECO:0007669"/>
    <property type="project" value="UniProtKB-KW"/>
</dbReference>
<comment type="catalytic activity">
    <reaction evidence="10 11">
        <text>DNA(n) + a 2'-deoxyribonucleoside 5'-triphosphate = DNA(n+1) + diphosphate</text>
        <dbReference type="Rhea" id="RHEA:22508"/>
        <dbReference type="Rhea" id="RHEA-COMP:17339"/>
        <dbReference type="Rhea" id="RHEA-COMP:17340"/>
        <dbReference type="ChEBI" id="CHEBI:33019"/>
        <dbReference type="ChEBI" id="CHEBI:61560"/>
        <dbReference type="ChEBI" id="CHEBI:173112"/>
        <dbReference type="EC" id="2.7.7.7"/>
    </reaction>
</comment>
<evidence type="ECO:0000256" key="7">
    <source>
        <dbReference type="ARBA" id="ARBA00022833"/>
    </source>
</evidence>
<dbReference type="InterPro" id="IPR012763">
    <property type="entry name" value="DNA_pol_III_sug/sutau_N"/>
</dbReference>
<dbReference type="PANTHER" id="PTHR11669:SF0">
    <property type="entry name" value="PROTEIN STICHEL-LIKE 2"/>
    <property type="match status" value="1"/>
</dbReference>
<evidence type="ECO:0000313" key="14">
    <source>
        <dbReference type="Proteomes" id="UP000662783"/>
    </source>
</evidence>
<dbReference type="GO" id="GO:0003677">
    <property type="term" value="F:DNA binding"/>
    <property type="evidence" value="ECO:0007669"/>
    <property type="project" value="InterPro"/>
</dbReference>
<evidence type="ECO:0000256" key="10">
    <source>
        <dbReference type="ARBA" id="ARBA00049244"/>
    </source>
</evidence>
<reference evidence="13" key="1">
    <citation type="submission" date="2021-02" db="EMBL/GenBank/DDBJ databases">
        <title>Fulvivirga sp. S481 isolated from sea water.</title>
        <authorList>
            <person name="Bae S.S."/>
            <person name="Baek K."/>
        </authorList>
    </citation>
    <scope>NUCLEOTIDE SEQUENCE</scope>
    <source>
        <strain evidence="13">S481</strain>
    </source>
</reference>
<organism evidence="13 14">
    <name type="scientific">Fulvivirga lutea</name>
    <dbReference type="NCBI Taxonomy" id="2810512"/>
    <lineage>
        <taxon>Bacteria</taxon>
        <taxon>Pseudomonadati</taxon>
        <taxon>Bacteroidota</taxon>
        <taxon>Cytophagia</taxon>
        <taxon>Cytophagales</taxon>
        <taxon>Fulvivirgaceae</taxon>
        <taxon>Fulvivirga</taxon>
    </lineage>
</organism>
<keyword evidence="5" id="KW-0479">Metal-binding</keyword>
<evidence type="ECO:0000256" key="8">
    <source>
        <dbReference type="ARBA" id="ARBA00022840"/>
    </source>
</evidence>
<keyword evidence="3 11" id="KW-0548">Nucleotidyltransferase</keyword>
<protein>
    <recommendedName>
        <fullName evidence="11">DNA polymerase III subunit gamma/tau</fullName>
        <ecNumber evidence="11">2.7.7.7</ecNumber>
    </recommendedName>
</protein>
<evidence type="ECO:0000256" key="2">
    <source>
        <dbReference type="ARBA" id="ARBA00022679"/>
    </source>
</evidence>